<sequence>MDLKVPTIDFRKSSELEKGNEKWNLARDEVYKALEEYGCFEALLDGEIPKERLYEKLKQIFNFNLEKKFGNSQNVLVGYTRDNPRIPLQERMIIDNVLNHGVIDNFSNILWPHEGETEFSDLVLTYSKKLSEFGDMVRRMVFDKLGLENYLDEHKKTGDCLLALIKYRAPKSEETNVGVPPHTDKIISTILSQHDQHVNGLQIMNKNGQWLDVQYSSPHSYIFLVSDCLKAFTNGRLHCPTHRVIMGNEERYSMGFSTIPKEGYIIKVPEELVDDDHPLLYMPFDGSKYLPFYLSEAKRGIFVTLESFCGVSVNISNLS</sequence>
<dbReference type="EMBL" id="JACEIK010000878">
    <property type="protein sequence ID" value="MCD7463336.1"/>
    <property type="molecule type" value="Genomic_DNA"/>
</dbReference>
<dbReference type="Proteomes" id="UP000823775">
    <property type="component" value="Unassembled WGS sequence"/>
</dbReference>
<accession>A0ABS8SX22</accession>
<proteinExistence type="predicted"/>
<protein>
    <recommendedName>
        <fullName evidence="1">Isopenicillin N synthase-like Fe(2+) 2OG dioxygenase domain-containing protein</fullName>
    </recommendedName>
</protein>
<dbReference type="Pfam" id="PF03171">
    <property type="entry name" value="2OG-FeII_Oxy"/>
    <property type="match status" value="1"/>
</dbReference>
<dbReference type="InterPro" id="IPR050231">
    <property type="entry name" value="Iron_ascorbate_oxido_reductase"/>
</dbReference>
<dbReference type="InterPro" id="IPR044861">
    <property type="entry name" value="IPNS-like_FE2OG_OXY"/>
</dbReference>
<reference evidence="2 3" key="1">
    <citation type="journal article" date="2021" name="BMC Genomics">
        <title>Datura genome reveals duplications of psychoactive alkaloid biosynthetic genes and high mutation rate following tissue culture.</title>
        <authorList>
            <person name="Rajewski A."/>
            <person name="Carter-House D."/>
            <person name="Stajich J."/>
            <person name="Litt A."/>
        </authorList>
    </citation>
    <scope>NUCLEOTIDE SEQUENCE [LARGE SCALE GENOMIC DNA]</scope>
    <source>
        <strain evidence="2">AR-01</strain>
    </source>
</reference>
<organism evidence="2 3">
    <name type="scientific">Datura stramonium</name>
    <name type="common">Jimsonweed</name>
    <name type="synonym">Common thornapple</name>
    <dbReference type="NCBI Taxonomy" id="4076"/>
    <lineage>
        <taxon>Eukaryota</taxon>
        <taxon>Viridiplantae</taxon>
        <taxon>Streptophyta</taxon>
        <taxon>Embryophyta</taxon>
        <taxon>Tracheophyta</taxon>
        <taxon>Spermatophyta</taxon>
        <taxon>Magnoliopsida</taxon>
        <taxon>eudicotyledons</taxon>
        <taxon>Gunneridae</taxon>
        <taxon>Pentapetalae</taxon>
        <taxon>asterids</taxon>
        <taxon>lamiids</taxon>
        <taxon>Solanales</taxon>
        <taxon>Solanaceae</taxon>
        <taxon>Solanoideae</taxon>
        <taxon>Datureae</taxon>
        <taxon>Datura</taxon>
    </lineage>
</organism>
<feature type="domain" description="Isopenicillin N synthase-like Fe(2+) 2OG dioxygenase" evidence="1">
    <location>
        <begin position="160"/>
        <end position="256"/>
    </location>
</feature>
<gene>
    <name evidence="2" type="ORF">HAX54_050364</name>
</gene>
<evidence type="ECO:0000313" key="2">
    <source>
        <dbReference type="EMBL" id="MCD7463336.1"/>
    </source>
</evidence>
<dbReference type="SUPFAM" id="SSF51197">
    <property type="entry name" value="Clavaminate synthase-like"/>
    <property type="match status" value="1"/>
</dbReference>
<dbReference type="PANTHER" id="PTHR47990">
    <property type="entry name" value="2-OXOGLUTARATE (2OG) AND FE(II)-DEPENDENT OXYGENASE SUPERFAMILY PROTEIN-RELATED"/>
    <property type="match status" value="1"/>
</dbReference>
<evidence type="ECO:0000313" key="3">
    <source>
        <dbReference type="Proteomes" id="UP000823775"/>
    </source>
</evidence>
<dbReference type="Gene3D" id="2.60.120.330">
    <property type="entry name" value="B-lactam Antibiotic, Isopenicillin N Synthase, Chain"/>
    <property type="match status" value="1"/>
</dbReference>
<evidence type="ECO:0000259" key="1">
    <source>
        <dbReference type="Pfam" id="PF03171"/>
    </source>
</evidence>
<keyword evidence="3" id="KW-1185">Reference proteome</keyword>
<dbReference type="InterPro" id="IPR027443">
    <property type="entry name" value="IPNS-like_sf"/>
</dbReference>
<comment type="caution">
    <text evidence="2">The sequence shown here is derived from an EMBL/GenBank/DDBJ whole genome shotgun (WGS) entry which is preliminary data.</text>
</comment>
<name>A0ABS8SX22_DATST</name>